<dbReference type="InterPro" id="IPR029062">
    <property type="entry name" value="Class_I_gatase-like"/>
</dbReference>
<dbReference type="Pfam" id="PF00117">
    <property type="entry name" value="GATase"/>
    <property type="match status" value="1"/>
</dbReference>
<gene>
    <name evidence="2" type="ORF">R4146_02635</name>
</gene>
<protein>
    <submittedName>
        <fullName evidence="2">Type 1 glutamine amidotransferase</fullName>
        <ecNumber evidence="2">3.4.-.-</ecNumber>
    </submittedName>
</protein>
<organism evidence="2 3">
    <name type="scientific">Nicoliella lavandulae</name>
    <dbReference type="NCBI Taxonomy" id="3082954"/>
    <lineage>
        <taxon>Bacteria</taxon>
        <taxon>Bacillati</taxon>
        <taxon>Bacillota</taxon>
        <taxon>Bacilli</taxon>
        <taxon>Lactobacillales</taxon>
        <taxon>Lactobacillaceae</taxon>
        <taxon>Nicoliella</taxon>
    </lineage>
</organism>
<dbReference type="RefSeq" id="WP_339959897.1">
    <property type="nucleotide sequence ID" value="NZ_JAWMWH010000001.1"/>
</dbReference>
<dbReference type="InterPro" id="IPR017926">
    <property type="entry name" value="GATASE"/>
</dbReference>
<dbReference type="GO" id="GO:0016787">
    <property type="term" value="F:hydrolase activity"/>
    <property type="evidence" value="ECO:0007669"/>
    <property type="project" value="UniProtKB-KW"/>
</dbReference>
<keyword evidence="2" id="KW-0315">Glutamine amidotransferase</keyword>
<dbReference type="PROSITE" id="PS51273">
    <property type="entry name" value="GATASE_TYPE_1"/>
    <property type="match status" value="1"/>
</dbReference>
<proteinExistence type="predicted"/>
<keyword evidence="3" id="KW-1185">Reference proteome</keyword>
<keyword evidence="2" id="KW-0378">Hydrolase</keyword>
<dbReference type="InterPro" id="IPR044992">
    <property type="entry name" value="ChyE-like"/>
</dbReference>
<evidence type="ECO:0000313" key="2">
    <source>
        <dbReference type="EMBL" id="MEJ6400076.1"/>
    </source>
</evidence>
<accession>A0ABU8SJL4</accession>
<dbReference type="EC" id="3.4.-.-" evidence="2"/>
<evidence type="ECO:0000313" key="3">
    <source>
        <dbReference type="Proteomes" id="UP001370590"/>
    </source>
</evidence>
<sequence>MKMLVLQHNEVEGPAMIADWADDHDYDIEILRPDLGVNIAKIRPDQFDLLVIMGGGNSAEDTLDWLADERDLIHRAHNAHKPIFGVCLGAQQIALAFGALVDNLITTEIGWMPVQSTNSSIELPDELNVLHWHNQQFTIPADGVRLFKDDLDRNQGFMLGDNIIGLQFHFEIGQDDLNRLIDFDRDFIDATDAPNEVQQTAEQISNGKGSDENRAVLYQLLDSITK</sequence>
<feature type="domain" description="Glutamine amidotransferase" evidence="1">
    <location>
        <begin position="26"/>
        <end position="172"/>
    </location>
</feature>
<dbReference type="PANTHER" id="PTHR42695">
    <property type="entry name" value="GLUTAMINE AMIDOTRANSFERASE YLR126C-RELATED"/>
    <property type="match status" value="1"/>
</dbReference>
<dbReference type="PANTHER" id="PTHR42695:SF5">
    <property type="entry name" value="GLUTAMINE AMIDOTRANSFERASE YLR126C-RELATED"/>
    <property type="match status" value="1"/>
</dbReference>
<name>A0ABU8SJL4_9LACO</name>
<dbReference type="Proteomes" id="UP001370590">
    <property type="component" value="Unassembled WGS sequence"/>
</dbReference>
<comment type="caution">
    <text evidence="2">The sequence shown here is derived from an EMBL/GenBank/DDBJ whole genome shotgun (WGS) entry which is preliminary data.</text>
</comment>
<reference evidence="2 3" key="1">
    <citation type="submission" date="2023-10" db="EMBL/GenBank/DDBJ databases">
        <title>Nicoliella lavandulae sp. nov. isolated from Lavandula angustifolia flowers.</title>
        <authorList>
            <person name="Alcantara C."/>
            <person name="Zuniga M."/>
            <person name="Landete J.M."/>
            <person name="Monedero V."/>
        </authorList>
    </citation>
    <scope>NUCLEOTIDE SEQUENCE [LARGE SCALE GENOMIC DNA]</scope>
    <source>
        <strain evidence="2 3">Es01</strain>
    </source>
</reference>
<evidence type="ECO:0000259" key="1">
    <source>
        <dbReference type="Pfam" id="PF00117"/>
    </source>
</evidence>
<dbReference type="SUPFAM" id="SSF52317">
    <property type="entry name" value="Class I glutamine amidotransferase-like"/>
    <property type="match status" value="1"/>
</dbReference>
<dbReference type="Gene3D" id="3.40.50.880">
    <property type="match status" value="1"/>
</dbReference>
<dbReference type="EMBL" id="JAWMWH010000001">
    <property type="protein sequence ID" value="MEJ6400076.1"/>
    <property type="molecule type" value="Genomic_DNA"/>
</dbReference>
<dbReference type="CDD" id="cd01741">
    <property type="entry name" value="GATase1_1"/>
    <property type="match status" value="1"/>
</dbReference>